<organism evidence="1 2">
    <name type="scientific">Dreissena polymorpha</name>
    <name type="common">Zebra mussel</name>
    <name type="synonym">Mytilus polymorpha</name>
    <dbReference type="NCBI Taxonomy" id="45954"/>
    <lineage>
        <taxon>Eukaryota</taxon>
        <taxon>Metazoa</taxon>
        <taxon>Spiralia</taxon>
        <taxon>Lophotrochozoa</taxon>
        <taxon>Mollusca</taxon>
        <taxon>Bivalvia</taxon>
        <taxon>Autobranchia</taxon>
        <taxon>Heteroconchia</taxon>
        <taxon>Euheterodonta</taxon>
        <taxon>Imparidentia</taxon>
        <taxon>Neoheterodontei</taxon>
        <taxon>Myida</taxon>
        <taxon>Dreissenoidea</taxon>
        <taxon>Dreissenidae</taxon>
        <taxon>Dreissena</taxon>
    </lineage>
</organism>
<name>A0A9D4EPA8_DREPO</name>
<keyword evidence="2" id="KW-1185">Reference proteome</keyword>
<reference evidence="1" key="1">
    <citation type="journal article" date="2019" name="bioRxiv">
        <title>The Genome of the Zebra Mussel, Dreissena polymorpha: A Resource for Invasive Species Research.</title>
        <authorList>
            <person name="McCartney M.A."/>
            <person name="Auch B."/>
            <person name="Kono T."/>
            <person name="Mallez S."/>
            <person name="Zhang Y."/>
            <person name="Obille A."/>
            <person name="Becker A."/>
            <person name="Abrahante J.E."/>
            <person name="Garbe J."/>
            <person name="Badalamenti J.P."/>
            <person name="Herman A."/>
            <person name="Mangelson H."/>
            <person name="Liachko I."/>
            <person name="Sullivan S."/>
            <person name="Sone E.D."/>
            <person name="Koren S."/>
            <person name="Silverstein K.A.T."/>
            <person name="Beckman K.B."/>
            <person name="Gohl D.M."/>
        </authorList>
    </citation>
    <scope>NUCLEOTIDE SEQUENCE</scope>
    <source>
        <strain evidence="1">Duluth1</strain>
        <tissue evidence="1">Whole animal</tissue>
    </source>
</reference>
<sequence length="80" mass="9158">MVYSLNNLHLMKNKTRGQPSKTLADAPCLKKKRSILNEAVMSIENFANEQKLSNEKALRMVVEECNRTWHTARPRPSCSV</sequence>
<evidence type="ECO:0000313" key="2">
    <source>
        <dbReference type="Proteomes" id="UP000828390"/>
    </source>
</evidence>
<dbReference type="AlphaFoldDB" id="A0A9D4EPA8"/>
<comment type="caution">
    <text evidence="1">The sequence shown here is derived from an EMBL/GenBank/DDBJ whole genome shotgun (WGS) entry which is preliminary data.</text>
</comment>
<reference evidence="1" key="2">
    <citation type="submission" date="2020-11" db="EMBL/GenBank/DDBJ databases">
        <authorList>
            <person name="McCartney M.A."/>
            <person name="Auch B."/>
            <person name="Kono T."/>
            <person name="Mallez S."/>
            <person name="Becker A."/>
            <person name="Gohl D.M."/>
            <person name="Silverstein K.A.T."/>
            <person name="Koren S."/>
            <person name="Bechman K.B."/>
            <person name="Herman A."/>
            <person name="Abrahante J.E."/>
            <person name="Garbe J."/>
        </authorList>
    </citation>
    <scope>NUCLEOTIDE SEQUENCE</scope>
    <source>
        <strain evidence="1">Duluth1</strain>
        <tissue evidence="1">Whole animal</tissue>
    </source>
</reference>
<proteinExistence type="predicted"/>
<protein>
    <submittedName>
        <fullName evidence="1">Uncharacterized protein</fullName>
    </submittedName>
</protein>
<evidence type="ECO:0000313" key="1">
    <source>
        <dbReference type="EMBL" id="KAH3782081.1"/>
    </source>
</evidence>
<accession>A0A9D4EPA8</accession>
<gene>
    <name evidence="1" type="ORF">DPMN_159992</name>
</gene>
<dbReference type="Proteomes" id="UP000828390">
    <property type="component" value="Unassembled WGS sequence"/>
</dbReference>
<dbReference type="EMBL" id="JAIWYP010000008">
    <property type="protein sequence ID" value="KAH3782081.1"/>
    <property type="molecule type" value="Genomic_DNA"/>
</dbReference>